<gene>
    <name evidence="3" type="ORF">PG915_22785</name>
</gene>
<evidence type="ECO:0000256" key="2">
    <source>
        <dbReference type="SAM" id="Phobius"/>
    </source>
</evidence>
<feature type="region of interest" description="Disordered" evidence="1">
    <location>
        <begin position="385"/>
        <end position="449"/>
    </location>
</feature>
<dbReference type="RefSeq" id="WP_353499255.1">
    <property type="nucleotide sequence ID" value="NZ_CP115921.1"/>
</dbReference>
<organism evidence="3">
    <name type="scientific">Vibrio chaetopteri</name>
    <dbReference type="NCBI Taxonomy" id="3016528"/>
    <lineage>
        <taxon>Bacteria</taxon>
        <taxon>Pseudomonadati</taxon>
        <taxon>Pseudomonadota</taxon>
        <taxon>Gammaproteobacteria</taxon>
        <taxon>Vibrionales</taxon>
        <taxon>Vibrionaceae</taxon>
        <taxon>Vibrio</taxon>
    </lineage>
</organism>
<reference evidence="3" key="1">
    <citation type="submission" date="2023-01" db="EMBL/GenBank/DDBJ databases">
        <title>Vibrio sp. CB1-14 genome sequencing.</title>
        <authorList>
            <person name="Otstavnykh N."/>
            <person name="Isaeva M."/>
            <person name="Meleshko D."/>
        </authorList>
    </citation>
    <scope>NUCLEOTIDE SEQUENCE</scope>
    <source>
        <strain evidence="3">CB1-14</strain>
    </source>
</reference>
<accession>A0AAU8BQ44</accession>
<proteinExistence type="predicted"/>
<dbReference type="KEGG" id="vck:PG915_22785"/>
<keyword evidence="2" id="KW-1133">Transmembrane helix</keyword>
<keyword evidence="2" id="KW-0472">Membrane</keyword>
<evidence type="ECO:0000313" key="3">
    <source>
        <dbReference type="EMBL" id="XCD18105.1"/>
    </source>
</evidence>
<name>A0AAU8BQ44_9VIBR</name>
<evidence type="ECO:0000256" key="1">
    <source>
        <dbReference type="SAM" id="MobiDB-lite"/>
    </source>
</evidence>
<keyword evidence="2" id="KW-0812">Transmembrane</keyword>
<feature type="compositionally biased region" description="Basic and acidic residues" evidence="1">
    <location>
        <begin position="397"/>
        <end position="421"/>
    </location>
</feature>
<feature type="compositionally biased region" description="Basic and acidic residues" evidence="1">
    <location>
        <begin position="428"/>
        <end position="444"/>
    </location>
</feature>
<dbReference type="EMBL" id="CP115921">
    <property type="protein sequence ID" value="XCD18105.1"/>
    <property type="molecule type" value="Genomic_DNA"/>
</dbReference>
<protein>
    <submittedName>
        <fullName evidence="3">Phage tail length tape measure family protein</fullName>
    </submittedName>
</protein>
<feature type="transmembrane region" description="Helical" evidence="2">
    <location>
        <begin position="84"/>
        <end position="107"/>
    </location>
</feature>
<dbReference type="AlphaFoldDB" id="A0AAU8BQ44"/>
<sequence>MAQSFIDLIATLDADTANLDRKVNRSGKAVKDYGSKAKGAERSNKKLSSSFSKAANSASSLPGPLGNAVGQVDTLVGSVSQLGVVYGAVGLAATAFIGSIAAGLPVLAESERRMLQQEQLLRATGNASGYTVEQLDMLARKVAEATLTNTEQASKAIGVMLTFRSVMNDQNKTFERSIYLAQSMASVLNTDIVSASKQLGKALEMPSEGMTALRRAGLSFTLAQKDMVKSMEDAGDVASAQQFILAELEKQLGKGAGAGGAESQGLIGSMDLFSQYVDEVFEAFTKWSGIKPVVQDVVDELNEGLLVVRDFFAPTTTDEALDLMSERAKVLSEMNAEVAKAGGKNKLSSLFGYTKSDWFNDQRRLTEISTRLDELKAKRDKRLKEEQAAQGAMQKSAAEREKEREREKRATEEKAAEEKAARVAARVKAQEERDKATAQRERSRNQQTTEDWLQDLSRRTMAESELLNAKYMDEAMRLAKVKRDGLVSEENYQTALKDIQQHYGNERLELAKRQQQALEEENQHFWDRYATTMQESAYNTDELWSKTFDNFTTNFGSAFASAVMQSESVGDAFASMARGMAQSMIAAIGKIIAQRMVLWAIEKAMFTKGVSNQVVKVAAEAESASKVAAINAYKSTAAIPYSGPAMAPAAASASMAFTEPLAAAATAAAASGLAGMAHEGISAVPKEGTWLLEKGERVYTNQAAEKLDKMYDILQSVRPGASSVRDINLNVTMSAEQNLDTESIHHLARQFRTVVKEELVDNLRPGGLLNATI</sequence>